<dbReference type="InterPro" id="IPR003789">
    <property type="entry name" value="Asn/Gln_tRNA_amidoTrase-B-like"/>
</dbReference>
<dbReference type="InterPro" id="IPR042184">
    <property type="entry name" value="YqeY/Aim41_N"/>
</dbReference>
<evidence type="ECO:0000313" key="1">
    <source>
        <dbReference type="EMBL" id="OHA57528.1"/>
    </source>
</evidence>
<dbReference type="GO" id="GO:0016884">
    <property type="term" value="F:carbon-nitrogen ligase activity, with glutamine as amido-N-donor"/>
    <property type="evidence" value="ECO:0007669"/>
    <property type="project" value="InterPro"/>
</dbReference>
<dbReference type="PANTHER" id="PTHR28055:SF1">
    <property type="entry name" value="ALTERED INHERITANCE OF MITOCHONDRIA PROTEIN 41, MITOCHONDRIAL"/>
    <property type="match status" value="1"/>
</dbReference>
<protein>
    <recommendedName>
        <fullName evidence="3">Glutamyl-tRNA amidotransferase</fullName>
    </recommendedName>
</protein>
<dbReference type="PANTHER" id="PTHR28055">
    <property type="entry name" value="ALTERED INHERITANCE OF MITOCHONDRIA PROTEIN 41, MITOCHONDRIAL"/>
    <property type="match status" value="1"/>
</dbReference>
<evidence type="ECO:0000313" key="2">
    <source>
        <dbReference type="Proteomes" id="UP000176494"/>
    </source>
</evidence>
<accession>A0A1G2QAL8</accession>
<dbReference type="STRING" id="1802435.A2114_00180"/>
<organism evidence="1 2">
    <name type="scientific">Candidatus Vogelbacteria bacterium GWA1_51_14</name>
    <dbReference type="NCBI Taxonomy" id="1802435"/>
    <lineage>
        <taxon>Bacteria</taxon>
        <taxon>Candidatus Vogeliibacteriota</taxon>
    </lineage>
</organism>
<dbReference type="InterPro" id="IPR023168">
    <property type="entry name" value="GatB_Yqey_C_2"/>
</dbReference>
<comment type="caution">
    <text evidence="1">The sequence shown here is derived from an EMBL/GenBank/DDBJ whole genome shotgun (WGS) entry which is preliminary data.</text>
</comment>
<evidence type="ECO:0008006" key="3">
    <source>
        <dbReference type="Google" id="ProtNLM"/>
    </source>
</evidence>
<dbReference type="SUPFAM" id="SSF89095">
    <property type="entry name" value="GatB/YqeY motif"/>
    <property type="match status" value="1"/>
</dbReference>
<sequence>MSLQQDIKEQIKEAMKGRDEIRLAVVRGLAAAMTNELVAKGKKPTDELTDDEALAVVKRASKQRQDSISQFNAGGREDLASKEEAELKIIEEYLPAQMSREEIEKIAKAKIAELGADKSKMGVLIGTVVKETNGAADGALVKEVVQELLG</sequence>
<dbReference type="InterPro" id="IPR019004">
    <property type="entry name" value="YqeY/Aim41"/>
</dbReference>
<dbReference type="EMBL" id="MHTG01000012">
    <property type="protein sequence ID" value="OHA57528.1"/>
    <property type="molecule type" value="Genomic_DNA"/>
</dbReference>
<dbReference type="AlphaFoldDB" id="A0A1G2QAL8"/>
<name>A0A1G2QAL8_9BACT</name>
<dbReference type="Proteomes" id="UP000176494">
    <property type="component" value="Unassembled WGS sequence"/>
</dbReference>
<gene>
    <name evidence="1" type="ORF">A2114_00180</name>
</gene>
<dbReference type="Gene3D" id="1.10.10.410">
    <property type="match status" value="1"/>
</dbReference>
<reference evidence="1 2" key="1">
    <citation type="journal article" date="2016" name="Nat. Commun.">
        <title>Thousands of microbial genomes shed light on interconnected biogeochemical processes in an aquifer system.</title>
        <authorList>
            <person name="Anantharaman K."/>
            <person name="Brown C.T."/>
            <person name="Hug L.A."/>
            <person name="Sharon I."/>
            <person name="Castelle C.J."/>
            <person name="Probst A.J."/>
            <person name="Thomas B.C."/>
            <person name="Singh A."/>
            <person name="Wilkins M.J."/>
            <person name="Karaoz U."/>
            <person name="Brodie E.L."/>
            <person name="Williams K.H."/>
            <person name="Hubbard S.S."/>
            <person name="Banfield J.F."/>
        </authorList>
    </citation>
    <scope>NUCLEOTIDE SEQUENCE [LARGE SCALE GENOMIC DNA]</scope>
</reference>
<proteinExistence type="predicted"/>
<dbReference type="Pfam" id="PF09424">
    <property type="entry name" value="YqeY"/>
    <property type="match status" value="1"/>
</dbReference>
<dbReference type="Gene3D" id="1.10.1510.10">
    <property type="entry name" value="Uncharacterised protein YqeY/AIM41 PF09424, N-terminal domain"/>
    <property type="match status" value="1"/>
</dbReference>